<keyword evidence="4" id="KW-0808">Transferase</keyword>
<evidence type="ECO:0000256" key="2">
    <source>
        <dbReference type="ARBA" id="ARBA00022475"/>
    </source>
</evidence>
<name>A0AB35U5A7_9FIRM</name>
<dbReference type="GO" id="GO:0005886">
    <property type="term" value="C:plasma membrane"/>
    <property type="evidence" value="ECO:0007669"/>
    <property type="project" value="UniProtKB-SubCell"/>
</dbReference>
<proteinExistence type="inferred from homology"/>
<evidence type="ECO:0000256" key="1">
    <source>
        <dbReference type="ARBA" id="ARBA00004651"/>
    </source>
</evidence>
<evidence type="ECO:0000256" key="6">
    <source>
        <dbReference type="ARBA" id="ARBA00022989"/>
    </source>
</evidence>
<evidence type="ECO:0000259" key="10">
    <source>
        <dbReference type="Pfam" id="PF00535"/>
    </source>
</evidence>
<keyword evidence="12" id="KW-1185">Reference proteome</keyword>
<feature type="domain" description="Glycosyltransferase 2-like" evidence="10">
    <location>
        <begin position="5"/>
        <end position="171"/>
    </location>
</feature>
<dbReference type="InterPro" id="IPR001173">
    <property type="entry name" value="Glyco_trans_2-like"/>
</dbReference>
<sequence>MKLLSVVVPCFNEEENIDYFYTEMAKNDAFFQSHNMQKEIIFVDDGSRDHTVEKVKALHEKDPAVVLISFSRNFGKEAAMYAGLQAAKGDYVAVMDADLQDPPSLLPEMFGYLDQGYDQVATRRATRKGEPKVRSWFARRFYALINRFSATRIVDGSRDYRLMTRQVVDAILQVTEYNRFSKGLFSWVGFQTKWISYDNVERKYGKTKWSFFSLFRYALDGIAAYSTVPLAIASFFGIFFCILAILMIIFIIIRKLIFGDPTPGWPSLVCIILLIGGIQLLCIGIIGQYLSKTYLEVKNRPIYLVREKVGQGTDLERPRPDDENK</sequence>
<evidence type="ECO:0000256" key="3">
    <source>
        <dbReference type="ARBA" id="ARBA00022676"/>
    </source>
</evidence>
<dbReference type="PANTHER" id="PTHR48090:SF8">
    <property type="entry name" value="GLYCOSYLTRANSFERASE CSBB-RELATED"/>
    <property type="match status" value="1"/>
</dbReference>
<dbReference type="InterPro" id="IPR050256">
    <property type="entry name" value="Glycosyltransferase_2"/>
</dbReference>
<keyword evidence="5 9" id="KW-0812">Transmembrane</keyword>
<dbReference type="EMBL" id="JALBUR010000018">
    <property type="protein sequence ID" value="MDX8419974.1"/>
    <property type="molecule type" value="Genomic_DNA"/>
</dbReference>
<dbReference type="GO" id="GO:0016757">
    <property type="term" value="F:glycosyltransferase activity"/>
    <property type="evidence" value="ECO:0007669"/>
    <property type="project" value="UniProtKB-KW"/>
</dbReference>
<evidence type="ECO:0000256" key="4">
    <source>
        <dbReference type="ARBA" id="ARBA00022679"/>
    </source>
</evidence>
<organism evidence="11 12">
    <name type="scientific">Grylomicrobium aquisgranensis</name>
    <dbReference type="NCBI Taxonomy" id="2926318"/>
    <lineage>
        <taxon>Bacteria</taxon>
        <taxon>Bacillati</taxon>
        <taxon>Bacillota</taxon>
        <taxon>Erysipelotrichia</taxon>
        <taxon>Erysipelotrichales</taxon>
        <taxon>Erysipelotrichaceae</taxon>
        <taxon>Grylomicrobium</taxon>
    </lineage>
</organism>
<evidence type="ECO:0000256" key="5">
    <source>
        <dbReference type="ARBA" id="ARBA00022692"/>
    </source>
</evidence>
<comment type="similarity">
    <text evidence="8">Belongs to the glycosyltransferase 2 family. GtrB subfamily.</text>
</comment>
<dbReference type="FunFam" id="3.90.550.10:FF:000079">
    <property type="entry name" value="Probable glycosyl transferase"/>
    <property type="match status" value="1"/>
</dbReference>
<keyword evidence="7 9" id="KW-0472">Membrane</keyword>
<evidence type="ECO:0000313" key="12">
    <source>
        <dbReference type="Proteomes" id="UP001286174"/>
    </source>
</evidence>
<feature type="transmembrane region" description="Helical" evidence="9">
    <location>
        <begin position="265"/>
        <end position="290"/>
    </location>
</feature>
<dbReference type="PANTHER" id="PTHR48090">
    <property type="entry name" value="UNDECAPRENYL-PHOSPHATE 4-DEOXY-4-FORMAMIDO-L-ARABINOSE TRANSFERASE-RELATED"/>
    <property type="match status" value="1"/>
</dbReference>
<dbReference type="CDD" id="cd04187">
    <property type="entry name" value="DPM1_like_bac"/>
    <property type="match status" value="1"/>
</dbReference>
<gene>
    <name evidence="11" type="ORF">MOZ60_07680</name>
</gene>
<reference evidence="11 12" key="1">
    <citation type="submission" date="2022-03" db="EMBL/GenBank/DDBJ databases">
        <title>Novel taxa within the pig intestine.</title>
        <authorList>
            <person name="Wylensek D."/>
            <person name="Bishof K."/>
            <person name="Afrizal A."/>
            <person name="Clavel T."/>
        </authorList>
    </citation>
    <scope>NUCLEOTIDE SEQUENCE [LARGE SCALE GENOMIC DNA]</scope>
    <source>
        <strain evidence="11 12">CLA-KB-P133</strain>
    </source>
</reference>
<dbReference type="RefSeq" id="WP_371832642.1">
    <property type="nucleotide sequence ID" value="NZ_JALBUR010000018.1"/>
</dbReference>
<dbReference type="InterPro" id="IPR029044">
    <property type="entry name" value="Nucleotide-diphossugar_trans"/>
</dbReference>
<dbReference type="Gene3D" id="3.90.550.10">
    <property type="entry name" value="Spore Coat Polysaccharide Biosynthesis Protein SpsA, Chain A"/>
    <property type="match status" value="1"/>
</dbReference>
<dbReference type="AlphaFoldDB" id="A0AB35U5A7"/>
<comment type="caution">
    <text evidence="11">The sequence shown here is derived from an EMBL/GenBank/DDBJ whole genome shotgun (WGS) entry which is preliminary data.</text>
</comment>
<protein>
    <submittedName>
        <fullName evidence="11">Glycosyltransferase family 2 protein</fullName>
    </submittedName>
</protein>
<accession>A0AB35U5A7</accession>
<evidence type="ECO:0000256" key="8">
    <source>
        <dbReference type="ARBA" id="ARBA00038152"/>
    </source>
</evidence>
<comment type="subcellular location">
    <subcellularLocation>
        <location evidence="1">Cell membrane</location>
        <topology evidence="1">Multi-pass membrane protein</topology>
    </subcellularLocation>
</comment>
<evidence type="ECO:0000256" key="9">
    <source>
        <dbReference type="SAM" id="Phobius"/>
    </source>
</evidence>
<dbReference type="SUPFAM" id="SSF53448">
    <property type="entry name" value="Nucleotide-diphospho-sugar transferases"/>
    <property type="match status" value="1"/>
</dbReference>
<dbReference type="Pfam" id="PF00535">
    <property type="entry name" value="Glycos_transf_2"/>
    <property type="match status" value="1"/>
</dbReference>
<keyword evidence="3" id="KW-0328">Glycosyltransferase</keyword>
<feature type="transmembrane region" description="Helical" evidence="9">
    <location>
        <begin position="222"/>
        <end position="253"/>
    </location>
</feature>
<keyword evidence="6 9" id="KW-1133">Transmembrane helix</keyword>
<evidence type="ECO:0000256" key="7">
    <source>
        <dbReference type="ARBA" id="ARBA00023136"/>
    </source>
</evidence>
<evidence type="ECO:0000313" key="11">
    <source>
        <dbReference type="EMBL" id="MDX8419974.1"/>
    </source>
</evidence>
<keyword evidence="2" id="KW-1003">Cell membrane</keyword>
<dbReference type="Proteomes" id="UP001286174">
    <property type="component" value="Unassembled WGS sequence"/>
</dbReference>